<feature type="signal peptide" evidence="3">
    <location>
        <begin position="1"/>
        <end position="16"/>
    </location>
</feature>
<sequence length="123" mass="13846">MFKILMLVALVGFVAAVPIDSEPERRVPQIIRNDIHKNEDGSFDFVYETDDGNYREEKGVVINPNAPEEERKIAVTGLYRYINDEGKTIETHYTADENGFVPSGADIPAIITKTAQEIHDSKH</sequence>
<name>T1GUD1_MEGSC</name>
<keyword evidence="3" id="KW-0732">Signal</keyword>
<feature type="chain" id="PRO_5004577716" description="Larval cuticle protein LCP-17" evidence="3">
    <location>
        <begin position="17"/>
        <end position="123"/>
    </location>
</feature>
<dbReference type="InterPro" id="IPR031311">
    <property type="entry name" value="CHIT_BIND_RR_consensus"/>
</dbReference>
<dbReference type="EMBL" id="CAQQ02070865">
    <property type="status" value="NOT_ANNOTATED_CDS"/>
    <property type="molecule type" value="Genomic_DNA"/>
</dbReference>
<evidence type="ECO:0000313" key="5">
    <source>
        <dbReference type="Proteomes" id="UP000015102"/>
    </source>
</evidence>
<dbReference type="GO" id="GO:0008010">
    <property type="term" value="F:structural constituent of chitin-based larval cuticle"/>
    <property type="evidence" value="ECO:0007669"/>
    <property type="project" value="TreeGrafter"/>
</dbReference>
<proteinExistence type="predicted"/>
<dbReference type="Pfam" id="PF00379">
    <property type="entry name" value="Chitin_bind_4"/>
    <property type="match status" value="1"/>
</dbReference>
<evidence type="ECO:0000313" key="4">
    <source>
        <dbReference type="EnsemblMetazoa" id="MESCA007341-PA"/>
    </source>
</evidence>
<dbReference type="InterPro" id="IPR050468">
    <property type="entry name" value="Cuticle_Struct_Prot"/>
</dbReference>
<reference evidence="4" key="2">
    <citation type="submission" date="2015-06" db="UniProtKB">
        <authorList>
            <consortium name="EnsemblMetazoa"/>
        </authorList>
    </citation>
    <scope>IDENTIFICATION</scope>
</reference>
<dbReference type="PANTHER" id="PTHR10380">
    <property type="entry name" value="CUTICLE PROTEIN"/>
    <property type="match status" value="1"/>
</dbReference>
<organism evidence="4 5">
    <name type="scientific">Megaselia scalaris</name>
    <name type="common">Humpbacked fly</name>
    <name type="synonym">Phora scalaris</name>
    <dbReference type="NCBI Taxonomy" id="36166"/>
    <lineage>
        <taxon>Eukaryota</taxon>
        <taxon>Metazoa</taxon>
        <taxon>Ecdysozoa</taxon>
        <taxon>Arthropoda</taxon>
        <taxon>Hexapoda</taxon>
        <taxon>Insecta</taxon>
        <taxon>Pterygota</taxon>
        <taxon>Neoptera</taxon>
        <taxon>Endopterygota</taxon>
        <taxon>Diptera</taxon>
        <taxon>Brachycera</taxon>
        <taxon>Muscomorpha</taxon>
        <taxon>Platypezoidea</taxon>
        <taxon>Phoridae</taxon>
        <taxon>Megaseliini</taxon>
        <taxon>Megaselia</taxon>
    </lineage>
</organism>
<evidence type="ECO:0000256" key="3">
    <source>
        <dbReference type="SAM" id="SignalP"/>
    </source>
</evidence>
<dbReference type="STRING" id="36166.T1GUD1"/>
<dbReference type="GO" id="GO:0062129">
    <property type="term" value="C:chitin-based extracellular matrix"/>
    <property type="evidence" value="ECO:0007669"/>
    <property type="project" value="TreeGrafter"/>
</dbReference>
<dbReference type="AlphaFoldDB" id="T1GUD1"/>
<dbReference type="PANTHER" id="PTHR10380:SF233">
    <property type="entry name" value="CUTICULAR PROTEIN 47EB-RELATED"/>
    <property type="match status" value="1"/>
</dbReference>
<dbReference type="PROSITE" id="PS00233">
    <property type="entry name" value="CHIT_BIND_RR_1"/>
    <property type="match status" value="1"/>
</dbReference>
<accession>T1GUD1</accession>
<keyword evidence="5" id="KW-1185">Reference proteome</keyword>
<evidence type="ECO:0000256" key="1">
    <source>
        <dbReference type="ARBA" id="ARBA00022460"/>
    </source>
</evidence>
<evidence type="ECO:0000256" key="2">
    <source>
        <dbReference type="PROSITE-ProRule" id="PRU00497"/>
    </source>
</evidence>
<dbReference type="OMA" id="TIETHYT"/>
<protein>
    <recommendedName>
        <fullName evidence="6">Larval cuticle protein LCP-17</fullName>
    </recommendedName>
</protein>
<keyword evidence="1 2" id="KW-0193">Cuticle</keyword>
<evidence type="ECO:0008006" key="6">
    <source>
        <dbReference type="Google" id="ProtNLM"/>
    </source>
</evidence>
<reference evidence="5" key="1">
    <citation type="submission" date="2013-02" db="EMBL/GenBank/DDBJ databases">
        <authorList>
            <person name="Hughes D."/>
        </authorList>
    </citation>
    <scope>NUCLEOTIDE SEQUENCE</scope>
    <source>
        <strain>Durham</strain>
        <strain evidence="5">NC isolate 2 -- Noor lab</strain>
    </source>
</reference>
<dbReference type="PRINTS" id="PR00947">
    <property type="entry name" value="CUTICLE"/>
</dbReference>
<dbReference type="HOGENOM" id="CLU_065450_6_0_1"/>
<dbReference type="PROSITE" id="PS51155">
    <property type="entry name" value="CHIT_BIND_RR_2"/>
    <property type="match status" value="1"/>
</dbReference>
<dbReference type="InterPro" id="IPR000618">
    <property type="entry name" value="Insect_cuticle"/>
</dbReference>
<dbReference type="Proteomes" id="UP000015102">
    <property type="component" value="Unassembled WGS sequence"/>
</dbReference>
<dbReference type="EnsemblMetazoa" id="MESCA007341-RA">
    <property type="protein sequence ID" value="MESCA007341-PA"/>
    <property type="gene ID" value="MESCA007341"/>
</dbReference>